<feature type="transmembrane region" description="Helical" evidence="7">
    <location>
        <begin position="43"/>
        <end position="59"/>
    </location>
</feature>
<dbReference type="GO" id="GO:0015086">
    <property type="term" value="F:cadmium ion transmembrane transporter activity"/>
    <property type="evidence" value="ECO:0007669"/>
    <property type="project" value="TreeGrafter"/>
</dbReference>
<keyword evidence="5 7" id="KW-1133">Transmembrane helix</keyword>
<protein>
    <submittedName>
        <fullName evidence="8">Divalent metal cation transporter</fullName>
    </submittedName>
</protein>
<evidence type="ECO:0000256" key="7">
    <source>
        <dbReference type="SAM" id="Phobius"/>
    </source>
</evidence>
<feature type="transmembrane region" description="Helical" evidence="7">
    <location>
        <begin position="265"/>
        <end position="290"/>
    </location>
</feature>
<feature type="transmembrane region" description="Helical" evidence="7">
    <location>
        <begin position="151"/>
        <end position="172"/>
    </location>
</feature>
<feature type="transmembrane region" description="Helical" evidence="7">
    <location>
        <begin position="184"/>
        <end position="202"/>
    </location>
</feature>
<feature type="transmembrane region" description="Helical" evidence="7">
    <location>
        <begin position="386"/>
        <end position="411"/>
    </location>
</feature>
<dbReference type="InterPro" id="IPR001046">
    <property type="entry name" value="NRAMP_fam"/>
</dbReference>
<dbReference type="PANTHER" id="PTHR11706:SF33">
    <property type="entry name" value="NATURAL RESISTANCE-ASSOCIATED MACROPHAGE PROTEIN 2"/>
    <property type="match status" value="1"/>
</dbReference>
<evidence type="ECO:0000256" key="4">
    <source>
        <dbReference type="ARBA" id="ARBA00022847"/>
    </source>
</evidence>
<evidence type="ECO:0000256" key="3">
    <source>
        <dbReference type="ARBA" id="ARBA00022692"/>
    </source>
</evidence>
<keyword evidence="2" id="KW-0813">Transport</keyword>
<evidence type="ECO:0000256" key="5">
    <source>
        <dbReference type="ARBA" id="ARBA00022989"/>
    </source>
</evidence>
<feature type="transmembrane region" description="Helical" evidence="7">
    <location>
        <begin position="122"/>
        <end position="145"/>
    </location>
</feature>
<evidence type="ECO:0000256" key="2">
    <source>
        <dbReference type="ARBA" id="ARBA00022448"/>
    </source>
</evidence>
<feature type="transmembrane region" description="Helical" evidence="7">
    <location>
        <begin position="79"/>
        <end position="101"/>
    </location>
</feature>
<proteinExistence type="predicted"/>
<dbReference type="AlphaFoldDB" id="A0A8J4M5J2"/>
<keyword evidence="3 7" id="KW-0812">Transmembrane</keyword>
<feature type="transmembrane region" description="Helical" evidence="7">
    <location>
        <begin position="423"/>
        <end position="447"/>
    </location>
</feature>
<dbReference type="GO" id="GO:0034755">
    <property type="term" value="P:iron ion transmembrane transport"/>
    <property type="evidence" value="ECO:0007669"/>
    <property type="project" value="TreeGrafter"/>
</dbReference>
<comment type="subcellular location">
    <subcellularLocation>
        <location evidence="1">Membrane</location>
        <topology evidence="1">Multi-pass membrane protein</topology>
    </subcellularLocation>
</comment>
<dbReference type="GO" id="GO:0005886">
    <property type="term" value="C:plasma membrane"/>
    <property type="evidence" value="ECO:0007669"/>
    <property type="project" value="TreeGrafter"/>
</dbReference>
<sequence length="456" mass="48574">MTYGAPDMPMSLPAATEAAVTREDVLRARDRWKVRESRSRGRWLRLLWLLAGPGVLVMLGENDGPSMISYATTGATYGIGFFVPFILLTFVLAFIVQEMTVRLGAVTQRGHAELIFQRFGPFWGYFAMADLVFGNILTLITEFIAIQAGGLYFGVPSWLSVTMGGILVFASLTLRRYWTWERAVMALTAFNLLFVPAALFAHPSGAALAHALVSWGPLPGGVTAGFVTLILSNIGATVTPWMIFFQQSAVVDKGLTKADIAEGRWDTALGTILAAIAAIATVAATAPLFAHHVDVSKLNDGADFATALRPLLGTTGATLFALGIIEAGLVAAMTISTSSAYAFCETFHERHSLNLSFSQGRWFYGVTIFSCLFAGGIVLIPGTPLVALTLTVNVIATLLMAPALVFLLLLINDREIMGDAANGWWSNLAGGATVGAISLVGVFYGVITAIPGLLGK</sequence>
<dbReference type="Pfam" id="PF01566">
    <property type="entry name" value="Nramp"/>
    <property type="match status" value="1"/>
</dbReference>
<keyword evidence="6 7" id="KW-0472">Membrane</keyword>
<dbReference type="PANTHER" id="PTHR11706">
    <property type="entry name" value="SOLUTE CARRIER PROTEIN FAMILY 11 MEMBER"/>
    <property type="match status" value="1"/>
</dbReference>
<accession>A0A8J4M5J2</accession>
<dbReference type="GO" id="GO:0005384">
    <property type="term" value="F:manganese ion transmembrane transporter activity"/>
    <property type="evidence" value="ECO:0007669"/>
    <property type="project" value="TreeGrafter"/>
</dbReference>
<reference evidence="8" key="1">
    <citation type="journal article" date="2020" name="mSystems">
        <title>Genome- and Community-Level Interaction Insights into Carbon Utilization and Element Cycling Functions of Hydrothermarchaeota in Hydrothermal Sediment.</title>
        <authorList>
            <person name="Zhou Z."/>
            <person name="Liu Y."/>
            <person name="Xu W."/>
            <person name="Pan J."/>
            <person name="Luo Z.H."/>
            <person name="Li M."/>
        </authorList>
    </citation>
    <scope>NUCLEOTIDE SEQUENCE</scope>
    <source>
        <strain evidence="8">SpSt-997</strain>
    </source>
</reference>
<evidence type="ECO:0000313" key="8">
    <source>
        <dbReference type="EMBL" id="HGC42761.1"/>
    </source>
</evidence>
<name>A0A8J4M5J2_9PROT</name>
<feature type="transmembrane region" description="Helical" evidence="7">
    <location>
        <begin position="222"/>
        <end position="244"/>
    </location>
</feature>
<gene>
    <name evidence="8" type="ORF">ENY07_06025</name>
</gene>
<evidence type="ECO:0000256" key="6">
    <source>
        <dbReference type="ARBA" id="ARBA00023136"/>
    </source>
</evidence>
<dbReference type="EMBL" id="DTQM01000113">
    <property type="protein sequence ID" value="HGC42761.1"/>
    <property type="molecule type" value="Genomic_DNA"/>
</dbReference>
<organism evidence="8">
    <name type="scientific">Acidicaldus sp</name>
    <dbReference type="NCBI Taxonomy" id="1872105"/>
    <lineage>
        <taxon>Bacteria</taxon>
        <taxon>Pseudomonadati</taxon>
        <taxon>Pseudomonadota</taxon>
        <taxon>Alphaproteobacteria</taxon>
        <taxon>Acetobacterales</taxon>
        <taxon>Acetobacteraceae</taxon>
        <taxon>Acidicaldus</taxon>
    </lineage>
</organism>
<dbReference type="GO" id="GO:0015293">
    <property type="term" value="F:symporter activity"/>
    <property type="evidence" value="ECO:0007669"/>
    <property type="project" value="UniProtKB-KW"/>
</dbReference>
<keyword evidence="4" id="KW-0769">Symport</keyword>
<evidence type="ECO:0000256" key="1">
    <source>
        <dbReference type="ARBA" id="ARBA00004141"/>
    </source>
</evidence>
<comment type="caution">
    <text evidence="8">The sequence shown here is derived from an EMBL/GenBank/DDBJ whole genome shotgun (WGS) entry which is preliminary data.</text>
</comment>
<feature type="transmembrane region" description="Helical" evidence="7">
    <location>
        <begin position="319"/>
        <end position="341"/>
    </location>
</feature>
<feature type="transmembrane region" description="Helical" evidence="7">
    <location>
        <begin position="362"/>
        <end position="380"/>
    </location>
</feature>